<dbReference type="PANTHER" id="PTHR24148">
    <property type="entry name" value="ANKYRIN REPEAT DOMAIN-CONTAINING PROTEIN 39 HOMOLOG-RELATED"/>
    <property type="match status" value="1"/>
</dbReference>
<feature type="domain" description="Heterokaryon incompatibility" evidence="1">
    <location>
        <begin position="58"/>
        <end position="223"/>
    </location>
</feature>
<sequence length="605" mass="69989">MDDKDHSLHELSLVDIANERNQQKHLKYLSFIRRLQCLRPEGLQLRRKSVNAFCGKQYVALSYTWDPSEYEDGEFGRYHVEDWDDNRLEPSKVRNCVLDRVIGYMRHVNVQLFWIDQHCIRQDTCSVSSCTLHMHCKQKPDAMQVMDLVYQLSTHPVALLGRPLQTEPELFILARVLSGRLVDRYSRLRLSRGTTIHEARKALSLLHEITQDLWWRRAWTFQENYRGGAQMELLIRHDPPLEHQKLDYGLFDKLPGELCVKSVTFSTEATRLCLAFRRTAGEMLPEDISCISDVLRAAGRYTDMLHEASPMTPTVVADIEARGLSDPWDRLPIIANCCQYPIRLDGEKLRLESRSLSLSVLAMCLLNGEILNNSDDDPKPVATLTASKFFEEQLFKAFSAPEDYTRKLTFNKGCRFTDSLWIDNPNGRLTLDQRKDLLRLVLHLRDLEHYPLARRIDEYLVNDANARGAYTSFTEEHFHCMASELAAAIRARRKLRLGCIWDPTGNLQPYSAVFVWPNKDGGRDKTYPPTAFAFTSVWFRDQGSEVHDANDIDRHVSFEVEKPVAVDGTPQLRIRRWLLGMCFFDECPRTKVVFPWPRALQAVMP</sequence>
<dbReference type="InterPro" id="IPR052895">
    <property type="entry name" value="HetReg/Transcr_Mod"/>
</dbReference>
<dbReference type="PANTHER" id="PTHR24148:SF64">
    <property type="entry name" value="HETEROKARYON INCOMPATIBILITY DOMAIN-CONTAINING PROTEIN"/>
    <property type="match status" value="1"/>
</dbReference>
<dbReference type="Pfam" id="PF06985">
    <property type="entry name" value="HET"/>
    <property type="match status" value="1"/>
</dbReference>
<protein>
    <recommendedName>
        <fullName evidence="1">Heterokaryon incompatibility domain-containing protein</fullName>
    </recommendedName>
</protein>
<evidence type="ECO:0000259" key="1">
    <source>
        <dbReference type="Pfam" id="PF06985"/>
    </source>
</evidence>
<keyword evidence="3" id="KW-1185">Reference proteome</keyword>
<comment type="caution">
    <text evidence="2">The sequence shown here is derived from an EMBL/GenBank/DDBJ whole genome shotgun (WGS) entry which is preliminary data.</text>
</comment>
<dbReference type="EMBL" id="JAGPNK010000014">
    <property type="protein sequence ID" value="KAH7308941.1"/>
    <property type="molecule type" value="Genomic_DNA"/>
</dbReference>
<evidence type="ECO:0000313" key="3">
    <source>
        <dbReference type="Proteomes" id="UP000813444"/>
    </source>
</evidence>
<organism evidence="2 3">
    <name type="scientific">Stachybotrys elegans</name>
    <dbReference type="NCBI Taxonomy" id="80388"/>
    <lineage>
        <taxon>Eukaryota</taxon>
        <taxon>Fungi</taxon>
        <taxon>Dikarya</taxon>
        <taxon>Ascomycota</taxon>
        <taxon>Pezizomycotina</taxon>
        <taxon>Sordariomycetes</taxon>
        <taxon>Hypocreomycetidae</taxon>
        <taxon>Hypocreales</taxon>
        <taxon>Stachybotryaceae</taxon>
        <taxon>Stachybotrys</taxon>
    </lineage>
</organism>
<gene>
    <name evidence="2" type="ORF">B0I35DRAFT_490832</name>
</gene>
<accession>A0A8K0SIB9</accession>
<evidence type="ECO:0000313" key="2">
    <source>
        <dbReference type="EMBL" id="KAH7308941.1"/>
    </source>
</evidence>
<dbReference type="AlphaFoldDB" id="A0A8K0SIB9"/>
<dbReference type="Proteomes" id="UP000813444">
    <property type="component" value="Unassembled WGS sequence"/>
</dbReference>
<name>A0A8K0SIB9_9HYPO</name>
<dbReference type="InterPro" id="IPR010730">
    <property type="entry name" value="HET"/>
</dbReference>
<proteinExistence type="predicted"/>
<dbReference type="OrthoDB" id="270167at2759"/>
<reference evidence="2" key="1">
    <citation type="journal article" date="2021" name="Nat. Commun.">
        <title>Genetic determinants of endophytism in the Arabidopsis root mycobiome.</title>
        <authorList>
            <person name="Mesny F."/>
            <person name="Miyauchi S."/>
            <person name="Thiergart T."/>
            <person name="Pickel B."/>
            <person name="Atanasova L."/>
            <person name="Karlsson M."/>
            <person name="Huettel B."/>
            <person name="Barry K.W."/>
            <person name="Haridas S."/>
            <person name="Chen C."/>
            <person name="Bauer D."/>
            <person name="Andreopoulos W."/>
            <person name="Pangilinan J."/>
            <person name="LaButti K."/>
            <person name="Riley R."/>
            <person name="Lipzen A."/>
            <person name="Clum A."/>
            <person name="Drula E."/>
            <person name="Henrissat B."/>
            <person name="Kohler A."/>
            <person name="Grigoriev I.V."/>
            <person name="Martin F.M."/>
            <person name="Hacquard S."/>
        </authorList>
    </citation>
    <scope>NUCLEOTIDE SEQUENCE</scope>
    <source>
        <strain evidence="2">MPI-CAGE-CH-0235</strain>
    </source>
</reference>